<organism evidence="10 11">
    <name type="scientific">Granulicella mallensis (strain ATCC BAA-1857 / DSM 23137 / MP5ACTX8)</name>
    <dbReference type="NCBI Taxonomy" id="682795"/>
    <lineage>
        <taxon>Bacteria</taxon>
        <taxon>Pseudomonadati</taxon>
        <taxon>Acidobacteriota</taxon>
        <taxon>Terriglobia</taxon>
        <taxon>Terriglobales</taxon>
        <taxon>Acidobacteriaceae</taxon>
        <taxon>Granulicella</taxon>
    </lineage>
</organism>
<feature type="transmembrane region" description="Helical" evidence="8">
    <location>
        <begin position="253"/>
        <end position="280"/>
    </location>
</feature>
<dbReference type="AlphaFoldDB" id="G8NRB3"/>
<keyword evidence="2" id="KW-0328">Glycosyltransferase</keyword>
<dbReference type="KEGG" id="gma:AciX8_1855"/>
<accession>G8NRB3</accession>
<dbReference type="Proteomes" id="UP000007113">
    <property type="component" value="Chromosome"/>
</dbReference>
<dbReference type="STRING" id="682795.AciX8_1855"/>
<name>G8NRB3_GRAMM</name>
<keyword evidence="3 10" id="KW-0808">Transferase</keyword>
<evidence type="ECO:0000256" key="3">
    <source>
        <dbReference type="ARBA" id="ARBA00022679"/>
    </source>
</evidence>
<keyword evidence="6 8" id="KW-1133">Transmembrane helix</keyword>
<keyword evidence="1" id="KW-1003">Cell membrane</keyword>
<dbReference type="GO" id="GO:0009103">
    <property type="term" value="P:lipopolysaccharide biosynthetic process"/>
    <property type="evidence" value="ECO:0007669"/>
    <property type="project" value="UniProtKB-KW"/>
</dbReference>
<protein>
    <submittedName>
        <fullName evidence="10">Glycosyl transferase family 2</fullName>
    </submittedName>
</protein>
<dbReference type="eggNOG" id="COG0463">
    <property type="taxonomic scope" value="Bacteria"/>
</dbReference>
<dbReference type="EMBL" id="CP003130">
    <property type="protein sequence ID" value="AEU36191.1"/>
    <property type="molecule type" value="Genomic_DNA"/>
</dbReference>
<keyword evidence="4 8" id="KW-0812">Transmembrane</keyword>
<dbReference type="PANTHER" id="PTHR48090">
    <property type="entry name" value="UNDECAPRENYL-PHOSPHATE 4-DEOXY-4-FORMAMIDO-L-ARABINOSE TRANSFERASE-RELATED"/>
    <property type="match status" value="1"/>
</dbReference>
<evidence type="ECO:0000256" key="7">
    <source>
        <dbReference type="ARBA" id="ARBA00023136"/>
    </source>
</evidence>
<proteinExistence type="predicted"/>
<evidence type="ECO:0000256" key="6">
    <source>
        <dbReference type="ARBA" id="ARBA00022989"/>
    </source>
</evidence>
<dbReference type="Pfam" id="PF00535">
    <property type="entry name" value="Glycos_transf_2"/>
    <property type="match status" value="1"/>
</dbReference>
<reference evidence="10 11" key="1">
    <citation type="submission" date="2011-11" db="EMBL/GenBank/DDBJ databases">
        <title>Complete sequence of Granulicella mallensis MP5ACTX8.</title>
        <authorList>
            <consortium name="US DOE Joint Genome Institute"/>
            <person name="Lucas S."/>
            <person name="Copeland A."/>
            <person name="Lapidus A."/>
            <person name="Cheng J.-F."/>
            <person name="Goodwin L."/>
            <person name="Pitluck S."/>
            <person name="Peters L."/>
            <person name="Lu M."/>
            <person name="Detter J.C."/>
            <person name="Han C."/>
            <person name="Tapia R."/>
            <person name="Land M."/>
            <person name="Hauser L."/>
            <person name="Kyrpides N."/>
            <person name="Ivanova N."/>
            <person name="Mikhailova N."/>
            <person name="Pagani I."/>
            <person name="Rawat S."/>
            <person name="Mannisto M."/>
            <person name="Haggblom M."/>
            <person name="Woyke T."/>
        </authorList>
    </citation>
    <scope>NUCLEOTIDE SEQUENCE [LARGE SCALE GENOMIC DNA]</scope>
    <source>
        <strain evidence="11">ATCC BAA-1857 / DSM 23137 / MP5ACTX8</strain>
    </source>
</reference>
<feature type="transmembrane region" description="Helical" evidence="8">
    <location>
        <begin position="292"/>
        <end position="313"/>
    </location>
</feature>
<evidence type="ECO:0000256" key="8">
    <source>
        <dbReference type="SAM" id="Phobius"/>
    </source>
</evidence>
<evidence type="ECO:0000256" key="1">
    <source>
        <dbReference type="ARBA" id="ARBA00022475"/>
    </source>
</evidence>
<evidence type="ECO:0000256" key="4">
    <source>
        <dbReference type="ARBA" id="ARBA00022692"/>
    </source>
</evidence>
<dbReference type="HOGENOM" id="CLU_033536_0_0_0"/>
<evidence type="ECO:0000256" key="2">
    <source>
        <dbReference type="ARBA" id="ARBA00022676"/>
    </source>
</evidence>
<evidence type="ECO:0000259" key="9">
    <source>
        <dbReference type="Pfam" id="PF00535"/>
    </source>
</evidence>
<evidence type="ECO:0000313" key="11">
    <source>
        <dbReference type="Proteomes" id="UP000007113"/>
    </source>
</evidence>
<feature type="domain" description="Glycosyltransferase 2-like" evidence="9">
    <location>
        <begin position="26"/>
        <end position="187"/>
    </location>
</feature>
<dbReference type="SUPFAM" id="SSF53448">
    <property type="entry name" value="Nucleotide-diphospho-sugar transferases"/>
    <property type="match status" value="1"/>
</dbReference>
<dbReference type="CDD" id="cd04187">
    <property type="entry name" value="DPM1_like_bac"/>
    <property type="match status" value="1"/>
</dbReference>
<dbReference type="GO" id="GO:0005886">
    <property type="term" value="C:plasma membrane"/>
    <property type="evidence" value="ECO:0007669"/>
    <property type="project" value="TreeGrafter"/>
</dbReference>
<sequence>MRTTPASVPRHRGRLRRKIEDVPRYSIVVPFHNEEENVTKLYDRVKDVMEHVNASFEMVFVDDGSRDRTYRLLEEIAAVDSRVLLVKLRRNFGQTSALAAGFDHSSGEYVLAMDGDLQHDPNEIPTFLAKLEEGYDVVSGWRAQRGDNMVMRRIPSRIANWLMAKLSGVDIHDFGTTFKAYRREVIHNIPLYGEMHRFIPALASWYGASICEIPISNPAREAGQSHYGISRTFRVFFDLLTIRFLLKYMTRPLHFFGSIGALAMVSGGGIATWLLIYKLISGHAVAGEHAPWFIIAGVLILAGIQLIGVGLLGELQVRHFFTQTQRTPYTVDRVVRMKPSEESLLH</sequence>
<gene>
    <name evidence="10" type="ordered locus">AciX8_1855</name>
</gene>
<dbReference type="InterPro" id="IPR001173">
    <property type="entry name" value="Glyco_trans_2-like"/>
</dbReference>
<keyword evidence="11" id="KW-1185">Reference proteome</keyword>
<dbReference type="GO" id="GO:0099621">
    <property type="term" value="F:undecaprenyl-phosphate 4-deoxy-4-formamido-L-arabinose transferase activity"/>
    <property type="evidence" value="ECO:0007669"/>
    <property type="project" value="TreeGrafter"/>
</dbReference>
<dbReference type="InterPro" id="IPR029044">
    <property type="entry name" value="Nucleotide-diphossugar_trans"/>
</dbReference>
<dbReference type="Gene3D" id="3.90.550.10">
    <property type="entry name" value="Spore Coat Polysaccharide Biosynthesis Protein SpsA, Chain A"/>
    <property type="match status" value="1"/>
</dbReference>
<keyword evidence="5" id="KW-0448">Lipopolysaccharide biosynthesis</keyword>
<evidence type="ECO:0000256" key="5">
    <source>
        <dbReference type="ARBA" id="ARBA00022985"/>
    </source>
</evidence>
<keyword evidence="7 8" id="KW-0472">Membrane</keyword>
<dbReference type="InterPro" id="IPR050256">
    <property type="entry name" value="Glycosyltransferase_2"/>
</dbReference>
<evidence type="ECO:0000313" key="10">
    <source>
        <dbReference type="EMBL" id="AEU36191.1"/>
    </source>
</evidence>
<dbReference type="PANTHER" id="PTHR48090:SF3">
    <property type="entry name" value="UNDECAPRENYL-PHOSPHATE 4-DEOXY-4-FORMAMIDO-L-ARABINOSE TRANSFERASE"/>
    <property type="match status" value="1"/>
</dbReference>